<organism evidence="1 2">
    <name type="scientific">Trifolium medium</name>
    <dbReference type="NCBI Taxonomy" id="97028"/>
    <lineage>
        <taxon>Eukaryota</taxon>
        <taxon>Viridiplantae</taxon>
        <taxon>Streptophyta</taxon>
        <taxon>Embryophyta</taxon>
        <taxon>Tracheophyta</taxon>
        <taxon>Spermatophyta</taxon>
        <taxon>Magnoliopsida</taxon>
        <taxon>eudicotyledons</taxon>
        <taxon>Gunneridae</taxon>
        <taxon>Pentapetalae</taxon>
        <taxon>rosids</taxon>
        <taxon>fabids</taxon>
        <taxon>Fabales</taxon>
        <taxon>Fabaceae</taxon>
        <taxon>Papilionoideae</taxon>
        <taxon>50 kb inversion clade</taxon>
        <taxon>NPAAA clade</taxon>
        <taxon>Hologalegina</taxon>
        <taxon>IRL clade</taxon>
        <taxon>Trifolieae</taxon>
        <taxon>Trifolium</taxon>
    </lineage>
</organism>
<sequence length="69" mass="7534">MAGFSAFSTSSALAPAFKCHKTHFKSSTSFNVMGMFHDNFHVKNYTNGEKAPHFALASALELHEGSPEE</sequence>
<dbReference type="Proteomes" id="UP000265520">
    <property type="component" value="Unassembled WGS sequence"/>
</dbReference>
<feature type="non-terminal residue" evidence="1">
    <location>
        <position position="69"/>
    </location>
</feature>
<name>A0A392PLP9_9FABA</name>
<proteinExistence type="predicted"/>
<dbReference type="AlphaFoldDB" id="A0A392PLP9"/>
<evidence type="ECO:0000313" key="2">
    <source>
        <dbReference type="Proteomes" id="UP000265520"/>
    </source>
</evidence>
<keyword evidence="2" id="KW-1185">Reference proteome</keyword>
<protein>
    <submittedName>
        <fullName evidence="1">DNA repair protein complementing XP-C cells</fullName>
    </submittedName>
</protein>
<evidence type="ECO:0000313" key="1">
    <source>
        <dbReference type="EMBL" id="MCI12226.1"/>
    </source>
</evidence>
<dbReference type="EMBL" id="LXQA010083272">
    <property type="protein sequence ID" value="MCI12226.1"/>
    <property type="molecule type" value="Genomic_DNA"/>
</dbReference>
<accession>A0A392PLP9</accession>
<comment type="caution">
    <text evidence="1">The sequence shown here is derived from an EMBL/GenBank/DDBJ whole genome shotgun (WGS) entry which is preliminary data.</text>
</comment>
<reference evidence="1 2" key="1">
    <citation type="journal article" date="2018" name="Front. Plant Sci.">
        <title>Red Clover (Trifolium pratense) and Zigzag Clover (T. medium) - A Picture of Genomic Similarities and Differences.</title>
        <authorList>
            <person name="Dluhosova J."/>
            <person name="Istvanek J."/>
            <person name="Nedelnik J."/>
            <person name="Repkova J."/>
        </authorList>
    </citation>
    <scope>NUCLEOTIDE SEQUENCE [LARGE SCALE GENOMIC DNA]</scope>
    <source>
        <strain evidence="2">cv. 10/8</strain>
        <tissue evidence="1">Leaf</tissue>
    </source>
</reference>